<evidence type="ECO:0008006" key="3">
    <source>
        <dbReference type="Google" id="ProtNLM"/>
    </source>
</evidence>
<protein>
    <recommendedName>
        <fullName evidence="3">DUF4037 domain-containing protein</fullName>
    </recommendedName>
</protein>
<dbReference type="Proteomes" id="UP000605568">
    <property type="component" value="Unassembled WGS sequence"/>
</dbReference>
<keyword evidence="2" id="KW-1185">Reference proteome</keyword>
<dbReference type="EMBL" id="BNAR01000009">
    <property type="protein sequence ID" value="GHH48757.1"/>
    <property type="molecule type" value="Genomic_DNA"/>
</dbReference>
<comment type="caution">
    <text evidence="1">The sequence shown here is derived from an EMBL/GenBank/DDBJ whole genome shotgun (WGS) entry which is preliminary data.</text>
</comment>
<evidence type="ECO:0000313" key="1">
    <source>
        <dbReference type="EMBL" id="GHH48757.1"/>
    </source>
</evidence>
<proteinExistence type="predicted"/>
<reference evidence="2" key="1">
    <citation type="journal article" date="2019" name="Int. J. Syst. Evol. Microbiol.">
        <title>The Global Catalogue of Microorganisms (GCM) 10K type strain sequencing project: providing services to taxonomists for standard genome sequencing and annotation.</title>
        <authorList>
            <consortium name="The Broad Institute Genomics Platform"/>
            <consortium name="The Broad Institute Genome Sequencing Center for Infectious Disease"/>
            <person name="Wu L."/>
            <person name="Ma J."/>
        </authorList>
    </citation>
    <scope>NUCLEOTIDE SEQUENCE [LARGE SCALE GENOMIC DNA]</scope>
    <source>
        <strain evidence="2">CGMCC 4.7367</strain>
    </source>
</reference>
<name>A0ABQ3MJ06_9PSEU</name>
<gene>
    <name evidence="1" type="ORF">GCM10017774_55070</name>
</gene>
<evidence type="ECO:0000313" key="2">
    <source>
        <dbReference type="Proteomes" id="UP000605568"/>
    </source>
</evidence>
<organism evidence="1 2">
    <name type="scientific">Lentzea cavernae</name>
    <dbReference type="NCBI Taxonomy" id="2020703"/>
    <lineage>
        <taxon>Bacteria</taxon>
        <taxon>Bacillati</taxon>
        <taxon>Actinomycetota</taxon>
        <taxon>Actinomycetes</taxon>
        <taxon>Pseudonocardiales</taxon>
        <taxon>Pseudonocardiaceae</taxon>
        <taxon>Lentzea</taxon>
    </lineage>
</organism>
<accession>A0ABQ3MJ06</accession>
<sequence>MFVSAKARFIADVVQTGTVLGLDANLGPDVAAEVMGGVGGENRGGRTYWRSYGLVEVGWYHRQRGLGWQGEHLAVQAHRLEHGEDWLDDAVAARYGRFGGLLMFDELQAELALRRVELVRVGGPESGSQQYWQPESQVTLHVGVEFRPGSVQKVFTAFGQDFTISFDGDHRVVWQQVKALAVMPVERRIRWAAEEAPEDFRSWWRYCARLAAGRTASHDELRERAGFVDLVFWMWEHGLAEGVYTAKEIAYLRAGFVARLEELHPELVLPSHDEVVGACLDHVSEAMTRDDKNLLDAARLLRHGLTDASRFDALYGRRRLISRR</sequence>